<organism evidence="1 2">
    <name type="scientific">Henosepilachna vigintioctopunctata</name>
    <dbReference type="NCBI Taxonomy" id="420089"/>
    <lineage>
        <taxon>Eukaryota</taxon>
        <taxon>Metazoa</taxon>
        <taxon>Ecdysozoa</taxon>
        <taxon>Arthropoda</taxon>
        <taxon>Hexapoda</taxon>
        <taxon>Insecta</taxon>
        <taxon>Pterygota</taxon>
        <taxon>Neoptera</taxon>
        <taxon>Endopterygota</taxon>
        <taxon>Coleoptera</taxon>
        <taxon>Polyphaga</taxon>
        <taxon>Cucujiformia</taxon>
        <taxon>Coccinelloidea</taxon>
        <taxon>Coccinellidae</taxon>
        <taxon>Epilachninae</taxon>
        <taxon>Epilachnini</taxon>
        <taxon>Henosepilachna</taxon>
    </lineage>
</organism>
<reference evidence="1 2" key="1">
    <citation type="submission" date="2023-03" db="EMBL/GenBank/DDBJ databases">
        <title>Genome insight into feeding habits of ladybird beetles.</title>
        <authorList>
            <person name="Li H.-S."/>
            <person name="Huang Y.-H."/>
            <person name="Pang H."/>
        </authorList>
    </citation>
    <scope>NUCLEOTIDE SEQUENCE [LARGE SCALE GENOMIC DNA]</scope>
    <source>
        <strain evidence="1">SYSU_2023b</strain>
        <tissue evidence="1">Whole body</tissue>
    </source>
</reference>
<proteinExistence type="predicted"/>
<gene>
    <name evidence="1" type="ORF">WA026_005982</name>
</gene>
<name>A0AAW1U2N9_9CUCU</name>
<comment type="caution">
    <text evidence="1">The sequence shown here is derived from an EMBL/GenBank/DDBJ whole genome shotgun (WGS) entry which is preliminary data.</text>
</comment>
<accession>A0AAW1U2N9</accession>
<dbReference type="Proteomes" id="UP001431783">
    <property type="component" value="Unassembled WGS sequence"/>
</dbReference>
<evidence type="ECO:0000313" key="1">
    <source>
        <dbReference type="EMBL" id="KAK9875190.1"/>
    </source>
</evidence>
<evidence type="ECO:0000313" key="2">
    <source>
        <dbReference type="Proteomes" id="UP001431783"/>
    </source>
</evidence>
<dbReference type="AlphaFoldDB" id="A0AAW1U2N9"/>
<keyword evidence="2" id="KW-1185">Reference proteome</keyword>
<sequence length="98" mass="10782">MNIKYGLYQKNRSTFYLVDIPVTAGSHRPTVNICPLTRDPTGPLTIHNYVFPSAENQFSGRAEKPFVPLLFRRAAPDSGAPVAHLGLRDRAVGGTFDP</sequence>
<protein>
    <submittedName>
        <fullName evidence="1">Uncharacterized protein</fullName>
    </submittedName>
</protein>
<dbReference type="EMBL" id="JARQZJ010000032">
    <property type="protein sequence ID" value="KAK9875190.1"/>
    <property type="molecule type" value="Genomic_DNA"/>
</dbReference>